<evidence type="ECO:0000313" key="7">
    <source>
        <dbReference type="EMBL" id="MBM3274699.1"/>
    </source>
</evidence>
<evidence type="ECO:0000313" key="8">
    <source>
        <dbReference type="Proteomes" id="UP000703893"/>
    </source>
</evidence>
<accession>A0A938BMZ4</accession>
<comment type="caution">
    <text evidence="7">The sequence shown here is derived from an EMBL/GenBank/DDBJ whole genome shotgun (WGS) entry which is preliminary data.</text>
</comment>
<dbReference type="AlphaFoldDB" id="A0A938BMZ4"/>
<evidence type="ECO:0000256" key="3">
    <source>
        <dbReference type="ARBA" id="ARBA00022801"/>
    </source>
</evidence>
<feature type="non-terminal residue" evidence="7">
    <location>
        <position position="1"/>
    </location>
</feature>
<dbReference type="PANTHER" id="PTHR43806">
    <property type="entry name" value="PEPTIDASE S8"/>
    <property type="match status" value="1"/>
</dbReference>
<dbReference type="PRINTS" id="PR00723">
    <property type="entry name" value="SUBTILISIN"/>
</dbReference>
<protein>
    <submittedName>
        <fullName evidence="7">S8 family serine peptidase</fullName>
    </submittedName>
</protein>
<dbReference type="EMBL" id="VGJX01000298">
    <property type="protein sequence ID" value="MBM3274699.1"/>
    <property type="molecule type" value="Genomic_DNA"/>
</dbReference>
<organism evidence="7 8">
    <name type="scientific">Candidatus Tanganyikabacteria bacterium</name>
    <dbReference type="NCBI Taxonomy" id="2961651"/>
    <lineage>
        <taxon>Bacteria</taxon>
        <taxon>Bacillati</taxon>
        <taxon>Candidatus Sericytochromatia</taxon>
        <taxon>Candidatus Tanganyikabacteria</taxon>
    </lineage>
</organism>
<gene>
    <name evidence="7" type="ORF">FJZ00_06080</name>
</gene>
<proteinExistence type="inferred from homology"/>
<dbReference type="InterPro" id="IPR023828">
    <property type="entry name" value="Peptidase_S8_Ser-AS"/>
</dbReference>
<dbReference type="PROSITE" id="PS00138">
    <property type="entry name" value="SUBTILASE_SER"/>
    <property type="match status" value="1"/>
</dbReference>
<evidence type="ECO:0000256" key="1">
    <source>
        <dbReference type="ARBA" id="ARBA00011073"/>
    </source>
</evidence>
<comment type="caution">
    <text evidence="5">Lacks conserved residue(s) required for the propagation of feature annotation.</text>
</comment>
<evidence type="ECO:0000256" key="2">
    <source>
        <dbReference type="ARBA" id="ARBA00022670"/>
    </source>
</evidence>
<dbReference type="InterPro" id="IPR015500">
    <property type="entry name" value="Peptidase_S8_subtilisin-rel"/>
</dbReference>
<keyword evidence="2" id="KW-0645">Protease</keyword>
<keyword evidence="4" id="KW-0720">Serine protease</keyword>
<feature type="domain" description="Peptidase S8/S53" evidence="6">
    <location>
        <begin position="1"/>
        <end position="219"/>
    </location>
</feature>
<sequence length="229" mass="23297">GHGTHVAGIIAAEADNGKGIAGVAPRCRIMPVKVLAFNTKGFDSDVAAGIIWAADHGARVINMSLGGEGGGKALERAVMYAHAKGILVVAAMGNDGEDRNHAYGANLNYPAAYQGVLAVGATTPGDGVAGFSNHGRWIGVAGPGARILSTTPTYEVYDPVQPDYDRLDGTSMATPFASGVAALVLSAYPQLSGQGVKRILEGSAKDILFGGFDLRTGHGLLDAAAAVAR</sequence>
<name>A0A938BMZ4_9BACT</name>
<dbReference type="Gene3D" id="3.40.50.200">
    <property type="entry name" value="Peptidase S8/S53 domain"/>
    <property type="match status" value="1"/>
</dbReference>
<evidence type="ECO:0000259" key="6">
    <source>
        <dbReference type="Pfam" id="PF00082"/>
    </source>
</evidence>
<dbReference type="PANTHER" id="PTHR43806:SF11">
    <property type="entry name" value="CEREVISIN-RELATED"/>
    <property type="match status" value="1"/>
</dbReference>
<dbReference type="GO" id="GO:0006508">
    <property type="term" value="P:proteolysis"/>
    <property type="evidence" value="ECO:0007669"/>
    <property type="project" value="UniProtKB-KW"/>
</dbReference>
<dbReference type="InterPro" id="IPR050131">
    <property type="entry name" value="Peptidase_S8_subtilisin-like"/>
</dbReference>
<dbReference type="PROSITE" id="PS00137">
    <property type="entry name" value="SUBTILASE_HIS"/>
    <property type="match status" value="1"/>
</dbReference>
<dbReference type="GO" id="GO:0004252">
    <property type="term" value="F:serine-type endopeptidase activity"/>
    <property type="evidence" value="ECO:0007669"/>
    <property type="project" value="InterPro"/>
</dbReference>
<keyword evidence="3" id="KW-0378">Hydrolase</keyword>
<dbReference type="Proteomes" id="UP000703893">
    <property type="component" value="Unassembled WGS sequence"/>
</dbReference>
<dbReference type="InterPro" id="IPR036852">
    <property type="entry name" value="Peptidase_S8/S53_dom_sf"/>
</dbReference>
<dbReference type="SUPFAM" id="SSF52743">
    <property type="entry name" value="Subtilisin-like"/>
    <property type="match status" value="1"/>
</dbReference>
<dbReference type="InterPro" id="IPR022398">
    <property type="entry name" value="Peptidase_S8_His-AS"/>
</dbReference>
<evidence type="ECO:0000256" key="5">
    <source>
        <dbReference type="PROSITE-ProRule" id="PRU01240"/>
    </source>
</evidence>
<reference evidence="7 8" key="1">
    <citation type="submission" date="2019-03" db="EMBL/GenBank/DDBJ databases">
        <title>Lake Tanganyika Metagenome-Assembled Genomes (MAGs).</title>
        <authorList>
            <person name="Tran P."/>
        </authorList>
    </citation>
    <scope>NUCLEOTIDE SEQUENCE [LARGE SCALE GENOMIC DNA]</scope>
    <source>
        <strain evidence="7">K_DeepCast_65m_m2_236</strain>
    </source>
</reference>
<dbReference type="InterPro" id="IPR000209">
    <property type="entry name" value="Peptidase_S8/S53_dom"/>
</dbReference>
<comment type="similarity">
    <text evidence="1 5">Belongs to the peptidase S8 family.</text>
</comment>
<dbReference type="Pfam" id="PF00082">
    <property type="entry name" value="Peptidase_S8"/>
    <property type="match status" value="1"/>
</dbReference>
<dbReference type="PROSITE" id="PS51892">
    <property type="entry name" value="SUBTILASE"/>
    <property type="match status" value="1"/>
</dbReference>
<evidence type="ECO:0000256" key="4">
    <source>
        <dbReference type="ARBA" id="ARBA00022825"/>
    </source>
</evidence>